<dbReference type="PANTHER" id="PTHR43708">
    <property type="entry name" value="CONSERVED EXPRESSED OXIDOREDUCTASE (EUROFUNG)"/>
    <property type="match status" value="1"/>
</dbReference>
<dbReference type="InterPro" id="IPR055170">
    <property type="entry name" value="GFO_IDH_MocA-like_dom"/>
</dbReference>
<dbReference type="GO" id="GO:0000166">
    <property type="term" value="F:nucleotide binding"/>
    <property type="evidence" value="ECO:0007669"/>
    <property type="project" value="InterPro"/>
</dbReference>
<dbReference type="Pfam" id="PF01408">
    <property type="entry name" value="GFO_IDH_MocA"/>
    <property type="match status" value="1"/>
</dbReference>
<dbReference type="PANTHER" id="PTHR43708:SF3">
    <property type="entry name" value="OXIDOREDUCTASE"/>
    <property type="match status" value="1"/>
</dbReference>
<dbReference type="Gene3D" id="3.30.360.10">
    <property type="entry name" value="Dihydrodipicolinate Reductase, domain 2"/>
    <property type="match status" value="1"/>
</dbReference>
<dbReference type="InterPro" id="IPR051317">
    <property type="entry name" value="Gfo/Idh/MocA_oxidoreduct"/>
</dbReference>
<dbReference type="Proteomes" id="UP000198756">
    <property type="component" value="Unassembled WGS sequence"/>
</dbReference>
<dbReference type="SUPFAM" id="SSF55347">
    <property type="entry name" value="Glyceraldehyde-3-phosphate dehydrogenase-like, C-terminal domain"/>
    <property type="match status" value="1"/>
</dbReference>
<dbReference type="SUPFAM" id="SSF51735">
    <property type="entry name" value="NAD(P)-binding Rossmann-fold domains"/>
    <property type="match status" value="1"/>
</dbReference>
<accession>A0A1G5WGD1</accession>
<feature type="domain" description="Gfo/Idh/MocA-like oxidoreductase N-terminal" evidence="1">
    <location>
        <begin position="9"/>
        <end position="132"/>
    </location>
</feature>
<dbReference type="AlphaFoldDB" id="A0A1G5WGD1"/>
<keyword evidence="4" id="KW-1185">Reference proteome</keyword>
<evidence type="ECO:0000313" key="3">
    <source>
        <dbReference type="EMBL" id="SDA57201.1"/>
    </source>
</evidence>
<evidence type="ECO:0000259" key="1">
    <source>
        <dbReference type="Pfam" id="PF01408"/>
    </source>
</evidence>
<evidence type="ECO:0000313" key="4">
    <source>
        <dbReference type="Proteomes" id="UP000198756"/>
    </source>
</evidence>
<protein>
    <submittedName>
        <fullName evidence="3">Predicted dehydrogenase</fullName>
    </submittedName>
</protein>
<proteinExistence type="predicted"/>
<dbReference type="STRING" id="279824.SAMN03080617_01125"/>
<reference evidence="4" key="1">
    <citation type="submission" date="2016-10" db="EMBL/GenBank/DDBJ databases">
        <authorList>
            <person name="Varghese N."/>
            <person name="Submissions S."/>
        </authorList>
    </citation>
    <scope>NUCLEOTIDE SEQUENCE [LARGE SCALE GENOMIC DNA]</scope>
    <source>
        <strain evidence="4">DSM 22703</strain>
    </source>
</reference>
<feature type="domain" description="GFO/IDH/MocA-like oxidoreductase" evidence="2">
    <location>
        <begin position="148"/>
        <end position="279"/>
    </location>
</feature>
<evidence type="ECO:0000259" key="2">
    <source>
        <dbReference type="Pfam" id="PF22725"/>
    </source>
</evidence>
<dbReference type="Gene3D" id="3.40.50.720">
    <property type="entry name" value="NAD(P)-binding Rossmann-like Domain"/>
    <property type="match status" value="1"/>
</dbReference>
<gene>
    <name evidence="3" type="ORF">SAMN03080617_01125</name>
</gene>
<sequence length="389" mass="43443">MSTAKKLKLGLVGGGPGSFIGAIHLNGALMDGMFDLVCGAFSSNPAKSKQRGEELMLDPSRVYGSYDEMYEKESKLPEGERMDVVAIVTPNNVHFDPTVKALKYGFHVALDKPLTLNYQEAKALYHIVKNSTPRFLLTHTYSGYPMIKQAKQMIANGEIGKVRKVYVEYPQGWLYKLLETENNKQAEWRTDPARNGLAGCMGDIGTHAFHMAEYITGEKVSQVCADLYIKIEGRPIDDDGVVLLRFENGASGVLMASQTDTGCENNLKVRVYGEKGGLEWEQELNNSLTVRFPNEPARIYRAGTGYLGSLAQENTRTPAGHPEGYIEAFANLYRNFARCIYADRAGEKPKWEWEDYPGIEDGIRGMAFIDHVLQSTKSDLKWTPFIVEK</sequence>
<dbReference type="OrthoDB" id="9815825at2"/>
<dbReference type="InterPro" id="IPR036291">
    <property type="entry name" value="NAD(P)-bd_dom_sf"/>
</dbReference>
<dbReference type="InterPro" id="IPR000683">
    <property type="entry name" value="Gfo/Idh/MocA-like_OxRdtase_N"/>
</dbReference>
<dbReference type="RefSeq" id="WP_092728957.1">
    <property type="nucleotide sequence ID" value="NZ_FMXE01000006.1"/>
</dbReference>
<dbReference type="Pfam" id="PF22725">
    <property type="entry name" value="GFO_IDH_MocA_C3"/>
    <property type="match status" value="1"/>
</dbReference>
<dbReference type="EMBL" id="FMXE01000006">
    <property type="protein sequence ID" value="SDA57201.1"/>
    <property type="molecule type" value="Genomic_DNA"/>
</dbReference>
<name>A0A1G5WGD1_9BACT</name>
<organism evidence="3 4">
    <name type="scientific">Algoriphagus alkaliphilus</name>
    <dbReference type="NCBI Taxonomy" id="279824"/>
    <lineage>
        <taxon>Bacteria</taxon>
        <taxon>Pseudomonadati</taxon>
        <taxon>Bacteroidota</taxon>
        <taxon>Cytophagia</taxon>
        <taxon>Cytophagales</taxon>
        <taxon>Cyclobacteriaceae</taxon>
        <taxon>Algoriphagus</taxon>
    </lineage>
</organism>